<feature type="region of interest" description="Disordered" evidence="11">
    <location>
        <begin position="1022"/>
        <end position="1056"/>
    </location>
</feature>
<evidence type="ECO:0000256" key="9">
    <source>
        <dbReference type="ARBA" id="ARBA00023242"/>
    </source>
</evidence>
<dbReference type="UniPathway" id="UPA00574">
    <property type="reaction ID" value="UER00637"/>
</dbReference>
<keyword evidence="8" id="KW-0175">Coiled coil</keyword>
<dbReference type="GO" id="GO:0005730">
    <property type="term" value="C:nucleolus"/>
    <property type="evidence" value="ECO:0007669"/>
    <property type="project" value="UniProtKB-SubCell"/>
</dbReference>
<comment type="catalytic activity">
    <reaction evidence="10">
        <text>uridine + ATP = UMP + ADP + H(+)</text>
        <dbReference type="Rhea" id="RHEA:16825"/>
        <dbReference type="ChEBI" id="CHEBI:15378"/>
        <dbReference type="ChEBI" id="CHEBI:16704"/>
        <dbReference type="ChEBI" id="CHEBI:30616"/>
        <dbReference type="ChEBI" id="CHEBI:57865"/>
        <dbReference type="ChEBI" id="CHEBI:456216"/>
        <dbReference type="EC" id="2.7.1.48"/>
    </reaction>
</comment>
<dbReference type="GO" id="GO:0005524">
    <property type="term" value="F:ATP binding"/>
    <property type="evidence" value="ECO:0007669"/>
    <property type="project" value="UniProtKB-KW"/>
</dbReference>
<dbReference type="GO" id="GO:0043771">
    <property type="term" value="F:cytidine kinase activity"/>
    <property type="evidence" value="ECO:0007669"/>
    <property type="project" value="RHEA"/>
</dbReference>
<feature type="compositionally biased region" description="Acidic residues" evidence="11">
    <location>
        <begin position="551"/>
        <end position="567"/>
    </location>
</feature>
<gene>
    <name evidence="16" type="ORF">P168DRAFT_311537</name>
</gene>
<keyword evidence="10" id="KW-0067">ATP-binding</keyword>
<dbReference type="Pfam" id="PF08159">
    <property type="entry name" value="NUC153"/>
    <property type="match status" value="1"/>
</dbReference>
<evidence type="ECO:0000259" key="13">
    <source>
        <dbReference type="Pfam" id="PF08159"/>
    </source>
</evidence>
<dbReference type="InterPro" id="IPR000764">
    <property type="entry name" value="Uridine_kinase-like"/>
</dbReference>
<dbReference type="UniPathway" id="UPA00579">
    <property type="reaction ID" value="UER00640"/>
</dbReference>
<feature type="domain" description="Phosphoribosyltransferase" evidence="14">
    <location>
        <begin position="257"/>
        <end position="409"/>
    </location>
</feature>
<feature type="compositionally biased region" description="Low complexity" evidence="11">
    <location>
        <begin position="828"/>
        <end position="837"/>
    </location>
</feature>
<evidence type="ECO:0000256" key="11">
    <source>
        <dbReference type="SAM" id="MobiDB-lite"/>
    </source>
</evidence>
<evidence type="ECO:0000259" key="12">
    <source>
        <dbReference type="Pfam" id="PF00485"/>
    </source>
</evidence>
<feature type="compositionally biased region" description="Acidic residues" evidence="11">
    <location>
        <begin position="814"/>
        <end position="827"/>
    </location>
</feature>
<feature type="compositionally biased region" description="Basic and acidic residues" evidence="11">
    <location>
        <begin position="838"/>
        <end position="853"/>
    </location>
</feature>
<proteinExistence type="inferred from homology"/>
<dbReference type="NCBIfam" id="NF004018">
    <property type="entry name" value="PRK05480.1"/>
    <property type="match status" value="1"/>
</dbReference>
<evidence type="ECO:0000256" key="7">
    <source>
        <dbReference type="ARBA" id="ARBA00022777"/>
    </source>
</evidence>
<dbReference type="InterPro" id="IPR056750">
    <property type="entry name" value="RRM_ESF1"/>
</dbReference>
<keyword evidence="7 10" id="KW-0418">Kinase</keyword>
<feature type="compositionally biased region" description="Basic and acidic residues" evidence="11">
    <location>
        <begin position="635"/>
        <end position="654"/>
    </location>
</feature>
<feature type="compositionally biased region" description="Basic residues" evidence="11">
    <location>
        <begin position="1027"/>
        <end position="1039"/>
    </location>
</feature>
<dbReference type="Gene3D" id="3.40.50.2020">
    <property type="match status" value="1"/>
</dbReference>
<dbReference type="PANTHER" id="PTHR12202:SF0">
    <property type="entry name" value="ESF1 HOMOLOG"/>
    <property type="match status" value="1"/>
</dbReference>
<evidence type="ECO:0000256" key="8">
    <source>
        <dbReference type="ARBA" id="ARBA00023054"/>
    </source>
</evidence>
<evidence type="ECO:0000259" key="15">
    <source>
        <dbReference type="Pfam" id="PF25121"/>
    </source>
</evidence>
<comment type="catalytic activity">
    <reaction evidence="10">
        <text>cytidine + ATP = CMP + ADP + H(+)</text>
        <dbReference type="Rhea" id="RHEA:24674"/>
        <dbReference type="ChEBI" id="CHEBI:15378"/>
        <dbReference type="ChEBI" id="CHEBI:17562"/>
        <dbReference type="ChEBI" id="CHEBI:30616"/>
        <dbReference type="ChEBI" id="CHEBI:60377"/>
        <dbReference type="ChEBI" id="CHEBI:456216"/>
        <dbReference type="EC" id="2.7.1.48"/>
    </reaction>
</comment>
<evidence type="ECO:0000256" key="5">
    <source>
        <dbReference type="ARBA" id="ARBA00022679"/>
    </source>
</evidence>
<dbReference type="VEuPathDB" id="FungiDB:P168DRAFT_311537"/>
<evidence type="ECO:0000313" key="17">
    <source>
        <dbReference type="Proteomes" id="UP000234254"/>
    </source>
</evidence>
<accession>A0A2I1CZC1</accession>
<protein>
    <recommendedName>
        <fullName evidence="10">Uridine kinase</fullName>
        <ecNumber evidence="10">2.7.1.48</ecNumber>
    </recommendedName>
</protein>
<feature type="region of interest" description="Disordered" evidence="11">
    <location>
        <begin position="422"/>
        <end position="448"/>
    </location>
</feature>
<evidence type="ECO:0000256" key="4">
    <source>
        <dbReference type="ARBA" id="ARBA00009087"/>
    </source>
</evidence>
<organism evidence="16 17">
    <name type="scientific">Aspergillus campestris (strain IBT 28561)</name>
    <dbReference type="NCBI Taxonomy" id="1392248"/>
    <lineage>
        <taxon>Eukaryota</taxon>
        <taxon>Fungi</taxon>
        <taxon>Dikarya</taxon>
        <taxon>Ascomycota</taxon>
        <taxon>Pezizomycotina</taxon>
        <taxon>Eurotiomycetes</taxon>
        <taxon>Eurotiomycetidae</taxon>
        <taxon>Eurotiales</taxon>
        <taxon>Aspergillaceae</taxon>
        <taxon>Aspergillus</taxon>
        <taxon>Aspergillus subgen. Circumdati</taxon>
    </lineage>
</organism>
<dbReference type="FunFam" id="3.40.50.300:FF:000339">
    <property type="entry name" value="Uridine kinase"/>
    <property type="match status" value="1"/>
</dbReference>
<feature type="region of interest" description="Disordered" evidence="11">
    <location>
        <begin position="1068"/>
        <end position="1143"/>
    </location>
</feature>
<name>A0A2I1CZC1_ASPC2</name>
<feature type="domain" description="NUC153" evidence="13">
    <location>
        <begin position="1059"/>
        <end position="1087"/>
    </location>
</feature>
<keyword evidence="17" id="KW-1185">Reference proteome</keyword>
<feature type="compositionally biased region" description="Basic and acidic residues" evidence="11">
    <location>
        <begin position="671"/>
        <end position="681"/>
    </location>
</feature>
<feature type="compositionally biased region" description="Basic residues" evidence="11">
    <location>
        <begin position="913"/>
        <end position="922"/>
    </location>
</feature>
<evidence type="ECO:0000256" key="3">
    <source>
        <dbReference type="ARBA" id="ARBA00004784"/>
    </source>
</evidence>
<feature type="compositionally biased region" description="Acidic residues" evidence="11">
    <location>
        <begin position="655"/>
        <end position="670"/>
    </location>
</feature>
<dbReference type="InterPro" id="IPR039754">
    <property type="entry name" value="Esf1"/>
</dbReference>
<dbReference type="EC" id="2.7.1.48" evidence="10"/>
<evidence type="ECO:0000256" key="10">
    <source>
        <dbReference type="RuleBase" id="RU003825"/>
    </source>
</evidence>
<comment type="similarity">
    <text evidence="4">Belongs to the ESF1 family.</text>
</comment>
<feature type="domain" description="Phosphoribulokinase/uridine kinase" evidence="12">
    <location>
        <begin position="25"/>
        <end position="213"/>
    </location>
</feature>
<keyword evidence="5 10" id="KW-0808">Transferase</keyword>
<dbReference type="OrthoDB" id="431825at2759"/>
<evidence type="ECO:0000256" key="2">
    <source>
        <dbReference type="ARBA" id="ARBA00004690"/>
    </source>
</evidence>
<comment type="subcellular location">
    <subcellularLocation>
        <location evidence="1">Nucleus</location>
        <location evidence="1">Nucleolus</location>
    </subcellularLocation>
</comment>
<dbReference type="Gene3D" id="3.40.50.300">
    <property type="entry name" value="P-loop containing nucleotide triphosphate hydrolases"/>
    <property type="match status" value="1"/>
</dbReference>
<dbReference type="RefSeq" id="XP_024691573.1">
    <property type="nucleotide sequence ID" value="XM_024839509.1"/>
</dbReference>
<feature type="region of interest" description="Disordered" evidence="11">
    <location>
        <begin position="492"/>
        <end position="594"/>
    </location>
</feature>
<dbReference type="EMBL" id="MSFM01000008">
    <property type="protein sequence ID" value="PKY02979.1"/>
    <property type="molecule type" value="Genomic_DNA"/>
</dbReference>
<dbReference type="InterPro" id="IPR029057">
    <property type="entry name" value="PRTase-like"/>
</dbReference>
<feature type="compositionally biased region" description="Acidic residues" evidence="11">
    <location>
        <begin position="498"/>
        <end position="511"/>
    </location>
</feature>
<dbReference type="PRINTS" id="PR00988">
    <property type="entry name" value="URIDINKINASE"/>
</dbReference>
<feature type="domain" description="ESF1 RRM" evidence="15">
    <location>
        <begin position="591"/>
        <end position="753"/>
    </location>
</feature>
<dbReference type="InterPro" id="IPR027417">
    <property type="entry name" value="P-loop_NTPase"/>
</dbReference>
<dbReference type="GO" id="GO:0003723">
    <property type="term" value="F:RNA binding"/>
    <property type="evidence" value="ECO:0007669"/>
    <property type="project" value="TreeGrafter"/>
</dbReference>
<evidence type="ECO:0000313" key="16">
    <source>
        <dbReference type="EMBL" id="PKY02979.1"/>
    </source>
</evidence>
<dbReference type="NCBIfam" id="TIGR00235">
    <property type="entry name" value="udk"/>
    <property type="match status" value="1"/>
</dbReference>
<evidence type="ECO:0000256" key="6">
    <source>
        <dbReference type="ARBA" id="ARBA00022741"/>
    </source>
</evidence>
<dbReference type="GO" id="GO:0004849">
    <property type="term" value="F:uridine kinase activity"/>
    <property type="evidence" value="ECO:0007669"/>
    <property type="project" value="UniProtKB-EC"/>
</dbReference>
<reference evidence="16" key="1">
    <citation type="submission" date="2016-12" db="EMBL/GenBank/DDBJ databases">
        <title>The genomes of Aspergillus section Nigri reveals drivers in fungal speciation.</title>
        <authorList>
            <consortium name="DOE Joint Genome Institute"/>
            <person name="Vesth T.C."/>
            <person name="Nybo J."/>
            <person name="Theobald S."/>
            <person name="Brandl J."/>
            <person name="Frisvad J.C."/>
            <person name="Nielsen K.F."/>
            <person name="Lyhne E.K."/>
            <person name="Kogle M.E."/>
            <person name="Kuo A."/>
            <person name="Riley R."/>
            <person name="Clum A."/>
            <person name="Nolan M."/>
            <person name="Lipzen A."/>
            <person name="Salamov A."/>
            <person name="Henrissat B."/>
            <person name="Wiebenga A."/>
            <person name="De vries R.P."/>
            <person name="Grigoriev I.V."/>
            <person name="Mortensen U.H."/>
            <person name="Andersen M.R."/>
            <person name="Baker S.E."/>
        </authorList>
    </citation>
    <scope>NUCLEOTIDE SEQUENCE</scope>
    <source>
        <strain evidence="16">IBT 28561</strain>
    </source>
</reference>
<comment type="similarity">
    <text evidence="10">Belongs to the uridine kinase family.</text>
</comment>
<dbReference type="InterPro" id="IPR000836">
    <property type="entry name" value="PRTase_dom"/>
</dbReference>
<comment type="pathway">
    <text evidence="2 10">Pyrimidine metabolism; UMP biosynthesis via salvage pathway; UMP from uridine: step 1/1.</text>
</comment>
<dbReference type="Pfam" id="PF14681">
    <property type="entry name" value="UPRTase"/>
    <property type="match status" value="1"/>
</dbReference>
<feature type="region of interest" description="Disordered" evidence="11">
    <location>
        <begin position="805"/>
        <end position="992"/>
    </location>
</feature>
<feature type="compositionally biased region" description="Acidic residues" evidence="11">
    <location>
        <begin position="929"/>
        <end position="938"/>
    </location>
</feature>
<feature type="region of interest" description="Disordered" evidence="11">
    <location>
        <begin position="635"/>
        <end position="685"/>
    </location>
</feature>
<evidence type="ECO:0000256" key="1">
    <source>
        <dbReference type="ARBA" id="ARBA00004604"/>
    </source>
</evidence>
<comment type="pathway">
    <text evidence="3 10">Pyrimidine metabolism; CTP biosynthesis via salvage pathway; CTP from cytidine: step 1/3.</text>
</comment>
<feature type="compositionally biased region" description="Basic and acidic residues" evidence="11">
    <location>
        <begin position="901"/>
        <end position="912"/>
    </location>
</feature>
<keyword evidence="6 10" id="KW-0547">Nucleotide-binding</keyword>
<feature type="compositionally biased region" description="Basic and acidic residues" evidence="11">
    <location>
        <begin position="983"/>
        <end position="992"/>
    </location>
</feature>
<dbReference type="Proteomes" id="UP000234254">
    <property type="component" value="Unassembled WGS sequence"/>
</dbReference>
<dbReference type="SUPFAM" id="SSF52540">
    <property type="entry name" value="P-loop containing nucleoside triphosphate hydrolases"/>
    <property type="match status" value="1"/>
</dbReference>
<dbReference type="GO" id="GO:0044206">
    <property type="term" value="P:UMP salvage"/>
    <property type="evidence" value="ECO:0007669"/>
    <property type="project" value="UniProtKB-UniPathway"/>
</dbReference>
<dbReference type="SUPFAM" id="SSF53271">
    <property type="entry name" value="PRTase-like"/>
    <property type="match status" value="1"/>
</dbReference>
<comment type="caution">
    <text evidence="16">The sequence shown here is derived from an EMBL/GenBank/DDBJ whole genome shotgun (WGS) entry which is preliminary data.</text>
</comment>
<dbReference type="AlphaFoldDB" id="A0A2I1CZC1"/>
<dbReference type="InterPro" id="IPR012580">
    <property type="entry name" value="NUC153"/>
</dbReference>
<dbReference type="InterPro" id="IPR006083">
    <property type="entry name" value="PRK/URK"/>
</dbReference>
<dbReference type="Pfam" id="PF00485">
    <property type="entry name" value="PRK"/>
    <property type="match status" value="1"/>
</dbReference>
<dbReference type="Pfam" id="PF25121">
    <property type="entry name" value="RRM_ESF1"/>
    <property type="match status" value="1"/>
</dbReference>
<dbReference type="GO" id="GO:0006364">
    <property type="term" value="P:rRNA processing"/>
    <property type="evidence" value="ECO:0007669"/>
    <property type="project" value="InterPro"/>
</dbReference>
<sequence length="1143" mass="129534">MESISPVFSSPLQKQYSPPWADLSIIGIAGSSGSGKTSVAMEIVKSLNLPWVVILVMDSFYKSLDHEQHTKAHSNEYDFDCPDALDFDVLVQTLQDLKKGKKVDIPIYSFAHHQRQPQTTPLYSPRVLILEGILALHDPRILDLLDVKIFVEADMDVCLGRRIMRDVRERGRDIDGIIKQWFNYVKPSYRRYVEPQRLVSDIIIPRGIENKTAIDMVVKHIQRKLDEKSEKHSADLYKLVEIASGEQLSPKVQVMAATPQFIGMNTILQSPETEQVDFVFYFDRLACLLIEKALDCTSYVHAEVKTPQKNAYTGLHPAGVVSAVAILRGGSCLETALKRTIPDCITGRVLIQTNAKNEEPELHYLKLPVGIEEHGTVMLLDPQMASGGAALMAVRVLIDHGVEEHKIFSTRLYTQAYTQASVSTNSDNPSDPRFANIQSDPRYRLPSKRHTHVKLDKRFAHMLSDQDFSRNAAVDRYGRKLARDDTKKQLERFYRLEEDNEDDEDEDEDEDKDTKAGAAVADDDEVLRELKKADAQSSYDPARDGGFESSSSEESDSEDEDEDEEEERVAGGEELDFPDKQRDGVPTGDVTNRVAVVNLDWDNIRAEDLMAVFSSFSPTGGRVLRVSVYPSEFGKERMEREETEGPPKEIFASKDEEEEDEEEEDSDEEEEKIRQSMLKEDQGEDFNSTQLRKYQLERLRYYYAILTFSSKDVAKHVYDLVDGAEYLSSANFFDLRFVPDETDFDDDKPRDECERIPDGYQPNDFVTDALQHSKVKLTWDMEDKSRKEAQARAFRGSRKDIDENDLKAYLASDSSDDEDEDDDEDGGVEVVDAAGEGDPTRTKRSKKEEERQRMRALLGLGEAPKRTKSDGPVGEMEVTFTSGLAGEPTRESVFENEPEKDETTIEKYLRKERERKKRRKEKVKGPKEGDDDADEAEADNAAADEASAAEEADDLGFNDPFFDNPSGKETAHQRKEEKRKKREERAAVEAAEAAKRAELELLMMDDDSKAGIKHFNMTEIEKAEKQARKKGKAKKKQKKAAAEASASAEQDDFQVDVQDPRFSRLFESHEFAIDPTNPRFKGTSGMQALLEEGRKRRRNRTDEEDTRPEPSTRTKKQKKSSSAGGGSEDLQKLVSRVKQRTKG</sequence>
<dbReference type="GO" id="GO:0044211">
    <property type="term" value="P:CTP salvage"/>
    <property type="evidence" value="ECO:0007669"/>
    <property type="project" value="UniProtKB-UniPathway"/>
</dbReference>
<dbReference type="CDD" id="cd02023">
    <property type="entry name" value="UMPK"/>
    <property type="match status" value="1"/>
</dbReference>
<dbReference type="GeneID" id="36547033"/>
<dbReference type="CDD" id="cd06223">
    <property type="entry name" value="PRTases_typeI"/>
    <property type="match status" value="1"/>
</dbReference>
<evidence type="ECO:0000259" key="14">
    <source>
        <dbReference type="Pfam" id="PF14681"/>
    </source>
</evidence>
<dbReference type="PANTHER" id="PTHR12202">
    <property type="entry name" value="ESF1 HOMOLOG"/>
    <property type="match status" value="1"/>
</dbReference>
<keyword evidence="9" id="KW-0539">Nucleus</keyword>
<feature type="compositionally biased region" description="Acidic residues" evidence="11">
    <location>
        <begin position="947"/>
        <end position="956"/>
    </location>
</feature>